<evidence type="ECO:0000313" key="3">
    <source>
        <dbReference type="Proteomes" id="UP000013963"/>
    </source>
</evidence>
<proteinExistence type="predicted"/>
<name>R4U2T1_9MOLU</name>
<feature type="transmembrane region" description="Helical" evidence="1">
    <location>
        <begin position="75"/>
        <end position="96"/>
    </location>
</feature>
<dbReference type="EMBL" id="CP005078">
    <property type="protein sequence ID" value="AGM25677.1"/>
    <property type="molecule type" value="Genomic_DNA"/>
</dbReference>
<keyword evidence="1" id="KW-0812">Transmembrane</keyword>
<dbReference type="RefSeq" id="WP_016340338.1">
    <property type="nucleotide sequence ID" value="NC_021284.1"/>
</dbReference>
<protein>
    <recommendedName>
        <fullName evidence="4">Transmembrane protein</fullName>
    </recommendedName>
</protein>
<reference evidence="2 3" key="1">
    <citation type="journal article" date="2013" name="Genome Biol. Evol.">
        <title>Complete genomes of two dipteran-associated spiroplasmas provided insights into the origin, dynamics, and impacts of viral invasion in spiroplasma.</title>
        <authorList>
            <person name="Ku C."/>
            <person name="Lo W.S."/>
            <person name="Chen L.L."/>
            <person name="Kuo C.H."/>
        </authorList>
    </citation>
    <scope>NUCLEOTIDE SEQUENCE [LARGE SCALE GENOMIC DNA]</scope>
    <source>
        <strain evidence="2">EA-1</strain>
    </source>
</reference>
<dbReference type="PATRIC" id="fig|1276229.3.peg.80"/>
<dbReference type="Proteomes" id="UP000013963">
    <property type="component" value="Chromosome"/>
</dbReference>
<keyword evidence="3" id="KW-1185">Reference proteome</keyword>
<dbReference type="KEGG" id="ssyr:SSYRP_v1c00810"/>
<evidence type="ECO:0000256" key="1">
    <source>
        <dbReference type="SAM" id="Phobius"/>
    </source>
</evidence>
<organism evidence="2 3">
    <name type="scientific">Spiroplasma syrphidicola EA-1</name>
    <dbReference type="NCBI Taxonomy" id="1276229"/>
    <lineage>
        <taxon>Bacteria</taxon>
        <taxon>Bacillati</taxon>
        <taxon>Mycoplasmatota</taxon>
        <taxon>Mollicutes</taxon>
        <taxon>Entomoplasmatales</taxon>
        <taxon>Spiroplasmataceae</taxon>
        <taxon>Spiroplasma</taxon>
    </lineage>
</organism>
<dbReference type="STRING" id="1276229.SSYRP_v1c00810"/>
<evidence type="ECO:0000313" key="2">
    <source>
        <dbReference type="EMBL" id="AGM25677.1"/>
    </source>
</evidence>
<evidence type="ECO:0008006" key="4">
    <source>
        <dbReference type="Google" id="ProtNLM"/>
    </source>
</evidence>
<dbReference type="AlphaFoldDB" id="R4U2T1"/>
<feature type="transmembrane region" description="Helical" evidence="1">
    <location>
        <begin position="46"/>
        <end position="69"/>
    </location>
</feature>
<keyword evidence="1" id="KW-0472">Membrane</keyword>
<keyword evidence="1" id="KW-1133">Transmembrane helix</keyword>
<accession>R4U2T1</accession>
<dbReference type="HOGENOM" id="CLU_1224118_0_0_14"/>
<dbReference type="OrthoDB" id="9846965at2"/>
<sequence length="226" mass="26073">MVKNSTWNWEKTVYEDLSKIMGEGSKEDLKDLNQKMEKAKITKRKSFLWIAILGPVILFYSVSIVWIGGFWFNDLIGQFTFALVISAIIVFIYFAVRYFKAKKQIQKIGIVLKPAMQATREIDFEKHYRNALIEMSSSNYYLIELSRKFHVEPVIGLPKESAISNDNILNVYEKNNDFVYSLGTISLNETVNNIDSSAAITYFNIRLKNLLNITVQLFCGILNIKI</sequence>
<gene>
    <name evidence="2" type="ORF">SSYRP_v1c00810</name>
</gene>